<feature type="compositionally biased region" description="Low complexity" evidence="1">
    <location>
        <begin position="730"/>
        <end position="741"/>
    </location>
</feature>
<feature type="region of interest" description="Disordered" evidence="1">
    <location>
        <begin position="140"/>
        <end position="176"/>
    </location>
</feature>
<dbReference type="Proteomes" id="UP000053477">
    <property type="component" value="Unassembled WGS sequence"/>
</dbReference>
<protein>
    <recommendedName>
        <fullName evidence="4">TPR-like protein</fullName>
    </recommendedName>
</protein>
<proteinExistence type="predicted"/>
<dbReference type="OrthoDB" id="420046at2759"/>
<dbReference type="EMBL" id="KQ086386">
    <property type="protein sequence ID" value="KLO04992.1"/>
    <property type="molecule type" value="Genomic_DNA"/>
</dbReference>
<feature type="region of interest" description="Disordered" evidence="1">
    <location>
        <begin position="703"/>
        <end position="761"/>
    </location>
</feature>
<feature type="compositionally biased region" description="Basic residues" evidence="1">
    <location>
        <begin position="67"/>
        <end position="79"/>
    </location>
</feature>
<dbReference type="AlphaFoldDB" id="A0A0H2R133"/>
<evidence type="ECO:0000313" key="3">
    <source>
        <dbReference type="Proteomes" id="UP000053477"/>
    </source>
</evidence>
<reference evidence="2 3" key="1">
    <citation type="submission" date="2015-04" db="EMBL/GenBank/DDBJ databases">
        <title>Complete genome sequence of Schizopora paradoxa KUC8140, a cosmopolitan wood degrader in East Asia.</title>
        <authorList>
            <consortium name="DOE Joint Genome Institute"/>
            <person name="Min B."/>
            <person name="Park H."/>
            <person name="Jang Y."/>
            <person name="Kim J.-J."/>
            <person name="Kim K.H."/>
            <person name="Pangilinan J."/>
            <person name="Lipzen A."/>
            <person name="Riley R."/>
            <person name="Grigoriev I.V."/>
            <person name="Spatafora J.W."/>
            <person name="Choi I.-G."/>
        </authorList>
    </citation>
    <scope>NUCLEOTIDE SEQUENCE [LARGE SCALE GENOMIC DNA]</scope>
    <source>
        <strain evidence="2 3">KUC8140</strain>
    </source>
</reference>
<sequence>MPLTSNALEEVKMVTAHLKGDNDDIEDAQNDSPTVTETDETCVDVVQDHISNGANEDVTNDETQPALKKKKKKKPKKSAKANGGSGTTQAQKVNEDVKSPVLCISRNKHWKYISSYHGPWLQLPVELLQSLVLLNLEPGTVSSNDTRHSSVPPSPPPPTRKAKERGFASLGSPTPMDEPASIMASLSLPPPFPTPQPGKAVPPPIDPGVFRNVTSIRKLIDEAAELSVRASSGLSAAALGALRNGGSSMNLSGSSWSAVQSLGINPMGDFSNVNGGRNASMSPAMVHRLRVLAVQKLAEAYRLDEIASSVMVMQGGSVFDDIAERVLKMEPNNQDARYVHFFHERIPSRQLAESTPTTVLEQLIQQSPNHLHYYRTRGIVHGFRDEYALAVKDFTHALKESRAARRARLAHNSSGISDGQQRGKRKKNKVNGQAPPNGTAPFIEGPGGEQILIHKSILPDAPDPLEPQLLFHRAATYLAHAIFLLESALFKLEGVKKNHSGDLGEIRLSYVENGKYGGTEIGNPDGPLGRSDGKKAKAYRAILEEPTYREQVMSLLKKSKRDYERFLAHFDTVDAVMEEASDENVIEKVERGFQLLDAFRPNNRSSDPPTTIPDVPLSFTTYHPLMIEAHFSALICMLMLGEFEELANIFERTAHLVAGLEGYPVFLPPRSMAQAEFIETLERLAGGWKYAKFPDALVLKSAKSGPVRPSYRPPSRPATPRPSYGEEDLAASSSSAGPSTSNGKTPLQSGRGTPVSNEDERKKDLHVALESLRILLAPVITKQRDRAERAAQAKQMVQANGTKKKAPVINIPLHGPRVEIILAWIASVHLPQLESVAG</sequence>
<feature type="compositionally biased region" description="Polar residues" evidence="1">
    <location>
        <begin position="742"/>
        <end position="756"/>
    </location>
</feature>
<name>A0A0H2R133_9AGAM</name>
<keyword evidence="3" id="KW-1185">Reference proteome</keyword>
<evidence type="ECO:0000313" key="2">
    <source>
        <dbReference type="EMBL" id="KLO04992.1"/>
    </source>
</evidence>
<dbReference type="STRING" id="27342.A0A0H2R133"/>
<feature type="region of interest" description="Disordered" evidence="1">
    <location>
        <begin position="405"/>
        <end position="445"/>
    </location>
</feature>
<feature type="compositionally biased region" description="Pro residues" evidence="1">
    <location>
        <begin position="711"/>
        <end position="720"/>
    </location>
</feature>
<accession>A0A0H2R133</accession>
<feature type="compositionally biased region" description="Polar residues" evidence="1">
    <location>
        <begin position="411"/>
        <end position="420"/>
    </location>
</feature>
<gene>
    <name evidence="2" type="ORF">SCHPADRAFT_884129</name>
</gene>
<evidence type="ECO:0000256" key="1">
    <source>
        <dbReference type="SAM" id="MobiDB-lite"/>
    </source>
</evidence>
<organism evidence="2 3">
    <name type="scientific">Schizopora paradoxa</name>
    <dbReference type="NCBI Taxonomy" id="27342"/>
    <lineage>
        <taxon>Eukaryota</taxon>
        <taxon>Fungi</taxon>
        <taxon>Dikarya</taxon>
        <taxon>Basidiomycota</taxon>
        <taxon>Agaricomycotina</taxon>
        <taxon>Agaricomycetes</taxon>
        <taxon>Hymenochaetales</taxon>
        <taxon>Schizoporaceae</taxon>
        <taxon>Schizopora</taxon>
    </lineage>
</organism>
<evidence type="ECO:0008006" key="4">
    <source>
        <dbReference type="Google" id="ProtNLM"/>
    </source>
</evidence>
<feature type="region of interest" description="Disordered" evidence="1">
    <location>
        <begin position="16"/>
        <end position="93"/>
    </location>
</feature>
<dbReference type="InParanoid" id="A0A0H2R133"/>